<proteinExistence type="predicted"/>
<dbReference type="PANTHER" id="PTHR34835:SF60">
    <property type="entry name" value="OS10G0490300 PROTEIN"/>
    <property type="match status" value="1"/>
</dbReference>
<dbReference type="Gene3D" id="3.40.395.10">
    <property type="entry name" value="Adenoviral Proteinase, Chain A"/>
    <property type="match status" value="1"/>
</dbReference>
<name>A0A8T0QEM5_PANVG</name>
<sequence>MGDKHFPSDPSAGKAIVLSMFEKQSLPSVKFFANKILKHQTQSDEELIICFILVAMNSFLCPNTSSVRSYRYFGIFEDINNLNQYDWCGYIPDWLLDCVKSFNHGKSISSGFGGSLGGCLYYLAVLYLDYVDFGVRQVLDSIPRITIWKDSMIQTYAQLDMKSPGSYGYHPLLDVSHTFYSKDLRFLYNPMCVNIDSHFAENLDQFSGRKLPDSLKASICKLIQNYLFNSWNLLKSMFCKLLNHVYSIDSRIENLVLDLLKLIANAYKNNDRGSNHENATSTQHPNVHEVDEEMNSSGSSRRQNLGNSDAQDDVPGSQYEAERATNPSSHIPCANLAQVDNDVIARVMQNLTKNSYIFLPILDKAKNSSPFVHAKEPVVSAPKKLKHSAIYNANHHTQSDVIMLDKENYYAPDSISPSPKPGMTRFFSKQTPIVMQTIGCTPHSTQRKSSAVSQCLRNSSSIFNSRLTENHSDSPEVKIVGERSLDDSKSSFKGSAPQALCPAPSARFDVNDSQSFSFRARDSTSGGKCHVHGPRRVVKPGPLFKGGCVTGSNTNKFHVSKSEIDNYNSIVKLALSEFQGEDAVNLSRVRCTFWALGDSLKPGGVVKFFVVSVFAYSLFSKPSGHPDQLLKDVDEADQDVLARAFRRSSKARLLNQSNMLFYPTFFQDHWFVFVADIKDRMYVILDSVFKKDDEYKVFVRGRLRNSFQIHWDKYVGLDMGFENYEFVYPAVPEQPPENTTDSGIYCMMFLEH</sequence>
<feature type="compositionally biased region" description="Polar residues" evidence="1">
    <location>
        <begin position="295"/>
        <end position="309"/>
    </location>
</feature>
<evidence type="ECO:0000256" key="1">
    <source>
        <dbReference type="SAM" id="MobiDB-lite"/>
    </source>
</evidence>
<evidence type="ECO:0000313" key="3">
    <source>
        <dbReference type="Proteomes" id="UP000823388"/>
    </source>
</evidence>
<feature type="region of interest" description="Disordered" evidence="1">
    <location>
        <begin position="271"/>
        <end position="331"/>
    </location>
</feature>
<dbReference type="SUPFAM" id="SSF54001">
    <property type="entry name" value="Cysteine proteinases"/>
    <property type="match status" value="1"/>
</dbReference>
<organism evidence="2 3">
    <name type="scientific">Panicum virgatum</name>
    <name type="common">Blackwell switchgrass</name>
    <dbReference type="NCBI Taxonomy" id="38727"/>
    <lineage>
        <taxon>Eukaryota</taxon>
        <taxon>Viridiplantae</taxon>
        <taxon>Streptophyta</taxon>
        <taxon>Embryophyta</taxon>
        <taxon>Tracheophyta</taxon>
        <taxon>Spermatophyta</taxon>
        <taxon>Magnoliopsida</taxon>
        <taxon>Liliopsida</taxon>
        <taxon>Poales</taxon>
        <taxon>Poaceae</taxon>
        <taxon>PACMAD clade</taxon>
        <taxon>Panicoideae</taxon>
        <taxon>Panicodae</taxon>
        <taxon>Paniceae</taxon>
        <taxon>Panicinae</taxon>
        <taxon>Panicum</taxon>
        <taxon>Panicum sect. Hiantes</taxon>
    </lineage>
</organism>
<dbReference type="PANTHER" id="PTHR34835">
    <property type="entry name" value="OS07G0283600 PROTEIN-RELATED"/>
    <property type="match status" value="1"/>
</dbReference>
<dbReference type="Proteomes" id="UP000823388">
    <property type="component" value="Chromosome 7K"/>
</dbReference>
<protein>
    <recommendedName>
        <fullName evidence="4">Ubiquitin-like protease family profile domain-containing protein</fullName>
    </recommendedName>
</protein>
<keyword evidence="3" id="KW-1185">Reference proteome</keyword>
<feature type="compositionally biased region" description="Polar residues" evidence="1">
    <location>
        <begin position="276"/>
        <end position="285"/>
    </location>
</feature>
<accession>A0A8T0QEM5</accession>
<evidence type="ECO:0000313" key="2">
    <source>
        <dbReference type="EMBL" id="KAG2573381.1"/>
    </source>
</evidence>
<dbReference type="InterPro" id="IPR038765">
    <property type="entry name" value="Papain-like_cys_pep_sf"/>
</dbReference>
<evidence type="ECO:0008006" key="4">
    <source>
        <dbReference type="Google" id="ProtNLM"/>
    </source>
</evidence>
<reference evidence="2" key="1">
    <citation type="submission" date="2020-05" db="EMBL/GenBank/DDBJ databases">
        <title>WGS assembly of Panicum virgatum.</title>
        <authorList>
            <person name="Lovell J.T."/>
            <person name="Jenkins J."/>
            <person name="Shu S."/>
            <person name="Juenger T.E."/>
            <person name="Schmutz J."/>
        </authorList>
    </citation>
    <scope>NUCLEOTIDE SEQUENCE</scope>
    <source>
        <strain evidence="2">AP13</strain>
    </source>
</reference>
<gene>
    <name evidence="2" type="ORF">PVAP13_7KG237555</name>
</gene>
<dbReference type="AlphaFoldDB" id="A0A8T0QEM5"/>
<comment type="caution">
    <text evidence="2">The sequence shown here is derived from an EMBL/GenBank/DDBJ whole genome shotgun (WGS) entry which is preliminary data.</text>
</comment>
<dbReference type="EMBL" id="CM029049">
    <property type="protein sequence ID" value="KAG2573381.1"/>
    <property type="molecule type" value="Genomic_DNA"/>
</dbReference>